<reference evidence="1 2" key="1">
    <citation type="submission" date="2016-10" db="EMBL/GenBank/DDBJ databases">
        <authorList>
            <person name="de Groot N.N."/>
        </authorList>
    </citation>
    <scope>NUCLEOTIDE SEQUENCE [LARGE SCALE GENOMIC DNA]</scope>
    <source>
        <strain evidence="1 2">ATCC 35958</strain>
    </source>
</reference>
<dbReference type="STRING" id="180197.SAMN02982919_00816"/>
<sequence length="115" mass="11999">MSAAPGITHYVGVICSNDAGYDSDHLIANVRNNTLNAPLLNVQIIKGQSAAHATDTISGDNQASPSIQVRGGNGVYQLLINKAGAGALQYTLTVHCMDASGQIHTGTDGIVYQYE</sequence>
<evidence type="ECO:0000313" key="2">
    <source>
        <dbReference type="Proteomes" id="UP000199766"/>
    </source>
</evidence>
<proteinExistence type="predicted"/>
<dbReference type="AlphaFoldDB" id="A0A1H9HHX1"/>
<evidence type="ECO:0000313" key="1">
    <source>
        <dbReference type="EMBL" id="SEQ61943.1"/>
    </source>
</evidence>
<keyword evidence="2" id="KW-1185">Reference proteome</keyword>
<organism evidence="1 2">
    <name type="scientific">Giesbergeria anulus</name>
    <dbReference type="NCBI Taxonomy" id="180197"/>
    <lineage>
        <taxon>Bacteria</taxon>
        <taxon>Pseudomonadati</taxon>
        <taxon>Pseudomonadota</taxon>
        <taxon>Betaproteobacteria</taxon>
        <taxon>Burkholderiales</taxon>
        <taxon>Comamonadaceae</taxon>
        <taxon>Giesbergeria</taxon>
    </lineage>
</organism>
<accession>A0A1H9HHX1</accession>
<protein>
    <submittedName>
        <fullName evidence="1">Uncharacterized protein</fullName>
    </submittedName>
</protein>
<dbReference type="EMBL" id="FOGD01000002">
    <property type="protein sequence ID" value="SEQ61943.1"/>
    <property type="molecule type" value="Genomic_DNA"/>
</dbReference>
<gene>
    <name evidence="1" type="ORF">SAMN02982919_00816</name>
</gene>
<name>A0A1H9HHX1_9BURK</name>
<dbReference type="Proteomes" id="UP000199766">
    <property type="component" value="Unassembled WGS sequence"/>
</dbReference>